<dbReference type="Pfam" id="PF02698">
    <property type="entry name" value="DUF218"/>
    <property type="match status" value="1"/>
</dbReference>
<gene>
    <name evidence="3" type="ORF">A2V92_02630</name>
</gene>
<evidence type="ECO:0000259" key="2">
    <source>
        <dbReference type="Pfam" id="PF02698"/>
    </source>
</evidence>
<evidence type="ECO:0000313" key="4">
    <source>
        <dbReference type="Proteomes" id="UP000179344"/>
    </source>
</evidence>
<dbReference type="CDD" id="cd06259">
    <property type="entry name" value="YdcF-like"/>
    <property type="match status" value="1"/>
</dbReference>
<feature type="transmembrane region" description="Helical" evidence="1">
    <location>
        <begin position="9"/>
        <end position="29"/>
    </location>
</feature>
<dbReference type="AlphaFoldDB" id="A0A1F6TEJ8"/>
<keyword evidence="1" id="KW-0472">Membrane</keyword>
<dbReference type="GO" id="GO:0005886">
    <property type="term" value="C:plasma membrane"/>
    <property type="evidence" value="ECO:0007669"/>
    <property type="project" value="TreeGrafter"/>
</dbReference>
<reference evidence="3 4" key="1">
    <citation type="journal article" date="2016" name="Nat. Commun.">
        <title>Thousands of microbial genomes shed light on interconnected biogeochemical processes in an aquifer system.</title>
        <authorList>
            <person name="Anantharaman K."/>
            <person name="Brown C.T."/>
            <person name="Hug L.A."/>
            <person name="Sharon I."/>
            <person name="Castelle C.J."/>
            <person name="Probst A.J."/>
            <person name="Thomas B.C."/>
            <person name="Singh A."/>
            <person name="Wilkins M.J."/>
            <person name="Karaoz U."/>
            <person name="Brodie E.L."/>
            <person name="Williams K.H."/>
            <person name="Hubbard S.S."/>
            <person name="Banfield J.F."/>
        </authorList>
    </citation>
    <scope>NUCLEOTIDE SEQUENCE [LARGE SCALE GENOMIC DNA]</scope>
</reference>
<comment type="caution">
    <text evidence="3">The sequence shown here is derived from an EMBL/GenBank/DDBJ whole genome shotgun (WGS) entry which is preliminary data.</text>
</comment>
<keyword evidence="1" id="KW-1133">Transmembrane helix</keyword>
<proteinExistence type="predicted"/>
<name>A0A1F6TEJ8_9PROT</name>
<dbReference type="InterPro" id="IPR014729">
    <property type="entry name" value="Rossmann-like_a/b/a_fold"/>
</dbReference>
<evidence type="ECO:0000256" key="1">
    <source>
        <dbReference type="SAM" id="Phobius"/>
    </source>
</evidence>
<dbReference type="GO" id="GO:0000270">
    <property type="term" value="P:peptidoglycan metabolic process"/>
    <property type="evidence" value="ECO:0007669"/>
    <property type="project" value="TreeGrafter"/>
</dbReference>
<accession>A0A1F6TEJ8</accession>
<dbReference type="PANTHER" id="PTHR30336">
    <property type="entry name" value="INNER MEMBRANE PROTEIN, PROBABLE PERMEASE"/>
    <property type="match status" value="1"/>
</dbReference>
<sequence length="274" mass="29318">MGLLGPKVLGLLLTPPGVIILIAFVGMLIHIKWYWLGNIITWLSIVALLVLSLPLTGHNLMATVESQAKPLPSHRAKELCRQACAIVVLGGGRNEDAPEYGADTVGAATLERVRYAAYLHRLTGYPILASGGAPFGEKTSDAALMQAALERDFQVRVKWVETTSPTTYENATHSAAILGPAGIPNIYLVTHAVHMPRAQWAFENAGFNVIPAPTAFTALGKSERTVLGYLPSAGGLGLSSNALHERLGLLWYKLRYGREQPAAAKPRAPAPASN</sequence>
<dbReference type="InterPro" id="IPR003848">
    <property type="entry name" value="DUF218"/>
</dbReference>
<dbReference type="EMBL" id="MFST01000109">
    <property type="protein sequence ID" value="OGI43563.1"/>
    <property type="molecule type" value="Genomic_DNA"/>
</dbReference>
<dbReference type="PANTHER" id="PTHR30336:SF4">
    <property type="entry name" value="ENVELOPE BIOGENESIS FACTOR ELYC"/>
    <property type="match status" value="1"/>
</dbReference>
<dbReference type="GO" id="GO:0043164">
    <property type="term" value="P:Gram-negative-bacterium-type cell wall biogenesis"/>
    <property type="evidence" value="ECO:0007669"/>
    <property type="project" value="TreeGrafter"/>
</dbReference>
<feature type="domain" description="DUF218" evidence="2">
    <location>
        <begin position="85"/>
        <end position="248"/>
    </location>
</feature>
<dbReference type="InterPro" id="IPR051599">
    <property type="entry name" value="Cell_Envelope_Assoc"/>
</dbReference>
<organism evidence="3 4">
    <name type="scientific">Candidatus Muproteobacteria bacterium RBG_16_65_31</name>
    <dbReference type="NCBI Taxonomy" id="1817759"/>
    <lineage>
        <taxon>Bacteria</taxon>
        <taxon>Pseudomonadati</taxon>
        <taxon>Pseudomonadota</taxon>
        <taxon>Candidatus Muproteobacteria</taxon>
    </lineage>
</organism>
<dbReference type="Proteomes" id="UP000179344">
    <property type="component" value="Unassembled WGS sequence"/>
</dbReference>
<dbReference type="Gene3D" id="3.40.50.620">
    <property type="entry name" value="HUPs"/>
    <property type="match status" value="1"/>
</dbReference>
<evidence type="ECO:0000313" key="3">
    <source>
        <dbReference type="EMBL" id="OGI43563.1"/>
    </source>
</evidence>
<protein>
    <recommendedName>
        <fullName evidence="2">DUF218 domain-containing protein</fullName>
    </recommendedName>
</protein>
<keyword evidence="1" id="KW-0812">Transmembrane</keyword>
<feature type="transmembrane region" description="Helical" evidence="1">
    <location>
        <begin position="35"/>
        <end position="55"/>
    </location>
</feature>